<dbReference type="EMBL" id="CP124690">
    <property type="protein sequence ID" value="WGX77669.1"/>
    <property type="molecule type" value="Genomic_DNA"/>
</dbReference>
<geneLocation type="plasmid" evidence="1 2">
    <name>unnamed5</name>
</geneLocation>
<name>A0ABY8R7Y6_PARBF</name>
<dbReference type="Proteomes" id="UP001239169">
    <property type="component" value="Plasmid unnamed5"/>
</dbReference>
<organism evidence="1 2">
    <name type="scientific">Paraclostridium bifermentans</name>
    <name type="common">Clostridium bifermentans</name>
    <dbReference type="NCBI Taxonomy" id="1490"/>
    <lineage>
        <taxon>Bacteria</taxon>
        <taxon>Bacillati</taxon>
        <taxon>Bacillota</taxon>
        <taxon>Clostridia</taxon>
        <taxon>Peptostreptococcales</taxon>
        <taxon>Peptostreptococcaceae</taxon>
        <taxon>Paraclostridium</taxon>
    </lineage>
</organism>
<reference evidence="1 2" key="1">
    <citation type="submission" date="2023-04" db="EMBL/GenBank/DDBJ databases">
        <title>Bacteria Genome Submission.</title>
        <authorList>
            <person name="Isaac P."/>
        </authorList>
    </citation>
    <scope>NUCLEOTIDE SEQUENCE [LARGE SCALE GENOMIC DNA]</scope>
    <source>
        <strain evidence="1 2">SampleS7P1</strain>
        <plasmid evidence="1 2">unnamed5</plasmid>
    </source>
</reference>
<accession>A0ABY8R7Y6</accession>
<keyword evidence="2" id="KW-1185">Reference proteome</keyword>
<sequence length="119" mass="13445">MESLWQRHKIHNSILDTNNKELSIGIYQESKIVRFFIDPSSIASVSKDVTLDFFNDSTKDIVLSSLEKEKEFPLGDDVPIAVFSSRNDESISSVDISGGYNPSLNQKDLVVFMKCELKN</sequence>
<proteinExistence type="predicted"/>
<gene>
    <name evidence="1" type="ORF">QJS64_20530</name>
</gene>
<evidence type="ECO:0000313" key="1">
    <source>
        <dbReference type="EMBL" id="WGX77669.1"/>
    </source>
</evidence>
<keyword evidence="1" id="KW-0614">Plasmid</keyword>
<evidence type="ECO:0000313" key="2">
    <source>
        <dbReference type="Proteomes" id="UP001239169"/>
    </source>
</evidence>
<protein>
    <submittedName>
        <fullName evidence="1">Uncharacterized protein</fullName>
    </submittedName>
</protein>